<dbReference type="EMBL" id="GBRH01174427">
    <property type="protein sequence ID" value="JAE23469.1"/>
    <property type="molecule type" value="Transcribed_RNA"/>
</dbReference>
<evidence type="ECO:0000313" key="1">
    <source>
        <dbReference type="EMBL" id="JAE23469.1"/>
    </source>
</evidence>
<reference evidence="1" key="1">
    <citation type="submission" date="2014-09" db="EMBL/GenBank/DDBJ databases">
        <authorList>
            <person name="Magalhaes I.L.F."/>
            <person name="Oliveira U."/>
            <person name="Santos F.R."/>
            <person name="Vidigal T.H.D.A."/>
            <person name="Brescovit A.D."/>
            <person name="Santos A.J."/>
        </authorList>
    </citation>
    <scope>NUCLEOTIDE SEQUENCE</scope>
    <source>
        <tissue evidence="1">Shoot tissue taken approximately 20 cm above the soil surface</tissue>
    </source>
</reference>
<proteinExistence type="predicted"/>
<name>A0A0A9GJ57_ARUDO</name>
<sequence>MWLPRMIFSAHLDSTARQLQRSSPVVVGFTAGRDRPHKLDATRRALAHQTQQLRT</sequence>
<dbReference type="AlphaFoldDB" id="A0A0A9GJ57"/>
<reference evidence="1" key="2">
    <citation type="journal article" date="2015" name="Data Brief">
        <title>Shoot transcriptome of the giant reed, Arundo donax.</title>
        <authorList>
            <person name="Barrero R.A."/>
            <person name="Guerrero F.D."/>
            <person name="Moolhuijzen P."/>
            <person name="Goolsby J.A."/>
            <person name="Tidwell J."/>
            <person name="Bellgard S.E."/>
            <person name="Bellgard M.I."/>
        </authorList>
    </citation>
    <scope>NUCLEOTIDE SEQUENCE</scope>
    <source>
        <tissue evidence="1">Shoot tissue taken approximately 20 cm above the soil surface</tissue>
    </source>
</reference>
<organism evidence="1">
    <name type="scientific">Arundo donax</name>
    <name type="common">Giant reed</name>
    <name type="synonym">Donax arundinaceus</name>
    <dbReference type="NCBI Taxonomy" id="35708"/>
    <lineage>
        <taxon>Eukaryota</taxon>
        <taxon>Viridiplantae</taxon>
        <taxon>Streptophyta</taxon>
        <taxon>Embryophyta</taxon>
        <taxon>Tracheophyta</taxon>
        <taxon>Spermatophyta</taxon>
        <taxon>Magnoliopsida</taxon>
        <taxon>Liliopsida</taxon>
        <taxon>Poales</taxon>
        <taxon>Poaceae</taxon>
        <taxon>PACMAD clade</taxon>
        <taxon>Arundinoideae</taxon>
        <taxon>Arundineae</taxon>
        <taxon>Arundo</taxon>
    </lineage>
</organism>
<protein>
    <submittedName>
        <fullName evidence="1">Uncharacterized protein</fullName>
    </submittedName>
</protein>
<accession>A0A0A9GJ57</accession>